<reference evidence="9 10" key="1">
    <citation type="submission" date="2015-03" db="EMBL/GenBank/DDBJ databases">
        <authorList>
            <person name="Murphy D."/>
        </authorList>
    </citation>
    <scope>NUCLEOTIDE SEQUENCE [LARGE SCALE GENOMIC DNA]</scope>
    <source>
        <strain evidence="9 10">OL-4</strain>
    </source>
</reference>
<proteinExistence type="predicted"/>
<dbReference type="GO" id="GO:0043115">
    <property type="term" value="F:precorrin-2 dehydrogenase activity"/>
    <property type="evidence" value="ECO:0007669"/>
    <property type="project" value="UniProtKB-EC"/>
</dbReference>
<dbReference type="EC" id="1.3.1.76" evidence="2"/>
<dbReference type="InterPro" id="IPR028161">
    <property type="entry name" value="Met8-like"/>
</dbReference>
<gene>
    <name evidence="9" type="ORF">2221</name>
</gene>
<keyword evidence="4" id="KW-0520">NAD</keyword>
<evidence type="ECO:0000256" key="5">
    <source>
        <dbReference type="ARBA" id="ARBA00023244"/>
    </source>
</evidence>
<comment type="pathway">
    <text evidence="1">Porphyrin-containing compound metabolism; siroheme biosynthesis; sirohydrochlorin from precorrin-2: step 1/1.</text>
</comment>
<dbReference type="InterPro" id="IPR006367">
    <property type="entry name" value="Sirohaem_synthase_N"/>
</dbReference>
<organism evidence="9 10">
    <name type="scientific">Syntrophomonas zehnderi OL-4</name>
    <dbReference type="NCBI Taxonomy" id="690567"/>
    <lineage>
        <taxon>Bacteria</taxon>
        <taxon>Bacillati</taxon>
        <taxon>Bacillota</taxon>
        <taxon>Clostridia</taxon>
        <taxon>Eubacteriales</taxon>
        <taxon>Syntrophomonadaceae</taxon>
        <taxon>Syntrophomonas</taxon>
    </lineage>
</organism>
<dbReference type="EMBL" id="CGIH01000038">
    <property type="protein sequence ID" value="CFX92734.1"/>
    <property type="molecule type" value="Genomic_DNA"/>
</dbReference>
<keyword evidence="10" id="KW-1185">Reference proteome</keyword>
<evidence type="ECO:0000313" key="9">
    <source>
        <dbReference type="EMBL" id="CFX92734.1"/>
    </source>
</evidence>
<dbReference type="RefSeq" id="WP_046498865.1">
    <property type="nucleotide sequence ID" value="NZ_CGIH01000038.1"/>
</dbReference>
<dbReference type="SUPFAM" id="SSF75615">
    <property type="entry name" value="Siroheme synthase middle domains-like"/>
    <property type="match status" value="1"/>
</dbReference>
<sequence length="213" mass="24195">MAHLYPIFLNLVGKNCLIVGGGQVAERKAANLLEHEARVRLVSPRVENNIAAWADEGLVEWIPREFQVQDLMGAFMVFIATDTGQLNQMITELCREQGILVNAVDDPPNCDFYVPSVLRRNSLALAVSTEGKSPLYAARLRRELEDIIGWEHGEYVDILGRLREEVKASDLDITQRREIFSRLVDSDLLELIKAGQDEKVEERIKECMSSWRD</sequence>
<dbReference type="Pfam" id="PF14824">
    <property type="entry name" value="Sirohm_synth_M"/>
    <property type="match status" value="1"/>
</dbReference>
<dbReference type="InterPro" id="IPR042518">
    <property type="entry name" value="SirC_C"/>
</dbReference>
<dbReference type="AlphaFoldDB" id="A0A0E3W3M2"/>
<dbReference type="UniPathway" id="UPA00262">
    <property type="reaction ID" value="UER00222"/>
</dbReference>
<dbReference type="GO" id="GO:0004325">
    <property type="term" value="F:ferrochelatase activity"/>
    <property type="evidence" value="ECO:0007669"/>
    <property type="project" value="InterPro"/>
</dbReference>
<dbReference type="PANTHER" id="PTHR35330">
    <property type="entry name" value="SIROHEME BIOSYNTHESIS PROTEIN MET8"/>
    <property type="match status" value="1"/>
</dbReference>
<dbReference type="SUPFAM" id="SSF51735">
    <property type="entry name" value="NAD(P)-binding Rossmann-fold domains"/>
    <property type="match status" value="1"/>
</dbReference>
<evidence type="ECO:0000256" key="1">
    <source>
        <dbReference type="ARBA" id="ARBA00005010"/>
    </source>
</evidence>
<evidence type="ECO:0000259" key="7">
    <source>
        <dbReference type="Pfam" id="PF10414"/>
    </source>
</evidence>
<feature type="domain" description="Sirohaem synthase dimerisation" evidence="7">
    <location>
        <begin position="156"/>
        <end position="205"/>
    </location>
</feature>
<dbReference type="Pfam" id="PF13241">
    <property type="entry name" value="NAD_binding_7"/>
    <property type="match status" value="1"/>
</dbReference>
<dbReference type="Gene3D" id="1.10.8.610">
    <property type="entry name" value="SirC, precorrin-2 dehydrogenase, C-terminal helical domain-like"/>
    <property type="match status" value="1"/>
</dbReference>
<evidence type="ECO:0000256" key="2">
    <source>
        <dbReference type="ARBA" id="ARBA00012400"/>
    </source>
</evidence>
<dbReference type="Pfam" id="PF10414">
    <property type="entry name" value="CysG_dimeriser"/>
    <property type="match status" value="1"/>
</dbReference>
<dbReference type="PANTHER" id="PTHR35330:SF1">
    <property type="entry name" value="SIROHEME BIOSYNTHESIS PROTEIN MET8"/>
    <property type="match status" value="1"/>
</dbReference>
<keyword evidence="3" id="KW-0560">Oxidoreductase</keyword>
<name>A0A0E3W3M2_9FIRM</name>
<evidence type="ECO:0000256" key="3">
    <source>
        <dbReference type="ARBA" id="ARBA00023002"/>
    </source>
</evidence>
<dbReference type="GO" id="GO:0019354">
    <property type="term" value="P:siroheme biosynthetic process"/>
    <property type="evidence" value="ECO:0007669"/>
    <property type="project" value="UniProtKB-UniPathway"/>
</dbReference>
<keyword evidence="5" id="KW-0627">Porphyrin biosynthesis</keyword>
<protein>
    <recommendedName>
        <fullName evidence="2">precorrin-2 dehydrogenase</fullName>
        <ecNumber evidence="2">1.3.1.76</ecNumber>
    </recommendedName>
</protein>
<feature type="domain" description="Siroheme synthase central" evidence="8">
    <location>
        <begin position="120"/>
        <end position="146"/>
    </location>
</feature>
<dbReference type="Gene3D" id="3.40.50.720">
    <property type="entry name" value="NAD(P)-binding Rossmann-like Domain"/>
    <property type="match status" value="1"/>
</dbReference>
<dbReference type="OrthoDB" id="9773765at2"/>
<dbReference type="Proteomes" id="UP000045545">
    <property type="component" value="Unassembled WGS sequence"/>
</dbReference>
<evidence type="ECO:0000256" key="4">
    <source>
        <dbReference type="ARBA" id="ARBA00023027"/>
    </source>
</evidence>
<dbReference type="InterPro" id="IPR019478">
    <property type="entry name" value="Sirohaem_synthase_dimer_dom"/>
</dbReference>
<dbReference type="InterPro" id="IPR036291">
    <property type="entry name" value="NAD(P)-bd_dom_sf"/>
</dbReference>
<comment type="catalytic activity">
    <reaction evidence="6">
        <text>precorrin-2 + NAD(+) = sirohydrochlorin + NADH + 2 H(+)</text>
        <dbReference type="Rhea" id="RHEA:15613"/>
        <dbReference type="ChEBI" id="CHEBI:15378"/>
        <dbReference type="ChEBI" id="CHEBI:57540"/>
        <dbReference type="ChEBI" id="CHEBI:57945"/>
        <dbReference type="ChEBI" id="CHEBI:58351"/>
        <dbReference type="ChEBI" id="CHEBI:58827"/>
        <dbReference type="EC" id="1.3.1.76"/>
    </reaction>
</comment>
<evidence type="ECO:0000313" key="10">
    <source>
        <dbReference type="Proteomes" id="UP000045545"/>
    </source>
</evidence>
<dbReference type="STRING" id="690567.2221"/>
<dbReference type="InterPro" id="IPR028281">
    <property type="entry name" value="Sirohaem_synthase_central"/>
</dbReference>
<evidence type="ECO:0000259" key="8">
    <source>
        <dbReference type="Pfam" id="PF14824"/>
    </source>
</evidence>
<evidence type="ECO:0000256" key="6">
    <source>
        <dbReference type="ARBA" id="ARBA00047561"/>
    </source>
</evidence>
<dbReference type="NCBIfam" id="TIGR01470">
    <property type="entry name" value="cysG_Nterm"/>
    <property type="match status" value="1"/>
</dbReference>
<accession>A0A0E3W3M2</accession>